<evidence type="ECO:0000256" key="1">
    <source>
        <dbReference type="ARBA" id="ARBA00023015"/>
    </source>
</evidence>
<name>A0A562QLL5_9PSED</name>
<gene>
    <name evidence="5" type="ORF">IQ22_00864</name>
</gene>
<dbReference type="Proteomes" id="UP000316905">
    <property type="component" value="Unassembled WGS sequence"/>
</dbReference>
<dbReference type="PROSITE" id="PS51118">
    <property type="entry name" value="HTH_HXLR"/>
    <property type="match status" value="1"/>
</dbReference>
<sequence>MGDGNSHATPITGRRRLQHHDCPIRDVLDRVGDAWSILAIFKLGQGPLRFNELKRQISGISQRMLTVTLRNLERDGLVCRTVIPMTPPQVEYALTPIGRSLLVPIQALADWAAQSQPIIQQARDAYDLAAQQHSTPACVTASEETST</sequence>
<dbReference type="InterPro" id="IPR036388">
    <property type="entry name" value="WH-like_DNA-bd_sf"/>
</dbReference>
<dbReference type="OrthoDB" id="9807069at2"/>
<dbReference type="InterPro" id="IPR002577">
    <property type="entry name" value="HTH_HxlR"/>
</dbReference>
<dbReference type="SUPFAM" id="SSF46785">
    <property type="entry name" value="Winged helix' DNA-binding domain"/>
    <property type="match status" value="1"/>
</dbReference>
<keyword evidence="2" id="KW-0238">DNA-binding</keyword>
<feature type="domain" description="HTH hxlR-type" evidence="4">
    <location>
        <begin position="22"/>
        <end position="120"/>
    </location>
</feature>
<proteinExistence type="predicted"/>
<dbReference type="GO" id="GO:0003677">
    <property type="term" value="F:DNA binding"/>
    <property type="evidence" value="ECO:0007669"/>
    <property type="project" value="UniProtKB-KW"/>
</dbReference>
<accession>A0A562QLL5</accession>
<organism evidence="5 6">
    <name type="scientific">Pseudomonas duriflava</name>
    <dbReference type="NCBI Taxonomy" id="459528"/>
    <lineage>
        <taxon>Bacteria</taxon>
        <taxon>Pseudomonadati</taxon>
        <taxon>Pseudomonadota</taxon>
        <taxon>Gammaproteobacteria</taxon>
        <taxon>Pseudomonadales</taxon>
        <taxon>Pseudomonadaceae</taxon>
        <taxon>Pseudomonas</taxon>
    </lineage>
</organism>
<comment type="caution">
    <text evidence="5">The sequence shown here is derived from an EMBL/GenBank/DDBJ whole genome shotgun (WGS) entry which is preliminary data.</text>
</comment>
<evidence type="ECO:0000256" key="3">
    <source>
        <dbReference type="ARBA" id="ARBA00023163"/>
    </source>
</evidence>
<dbReference type="EMBL" id="VLKY01000002">
    <property type="protein sequence ID" value="TWI57647.1"/>
    <property type="molecule type" value="Genomic_DNA"/>
</dbReference>
<reference evidence="5 6" key="1">
    <citation type="journal article" date="2015" name="Stand. Genomic Sci.">
        <title>Genomic Encyclopedia of Bacterial and Archaeal Type Strains, Phase III: the genomes of soil and plant-associated and newly described type strains.</title>
        <authorList>
            <person name="Whitman W.B."/>
            <person name="Woyke T."/>
            <person name="Klenk H.P."/>
            <person name="Zhou Y."/>
            <person name="Lilburn T.G."/>
            <person name="Beck B.J."/>
            <person name="De Vos P."/>
            <person name="Vandamme P."/>
            <person name="Eisen J.A."/>
            <person name="Garrity G."/>
            <person name="Hugenholtz P."/>
            <person name="Kyrpides N.C."/>
        </authorList>
    </citation>
    <scope>NUCLEOTIDE SEQUENCE [LARGE SCALE GENOMIC DNA]</scope>
    <source>
        <strain evidence="5 6">CGMCC 1.6858</strain>
    </source>
</reference>
<evidence type="ECO:0000256" key="2">
    <source>
        <dbReference type="ARBA" id="ARBA00023125"/>
    </source>
</evidence>
<dbReference type="Pfam" id="PF01638">
    <property type="entry name" value="HxlR"/>
    <property type="match status" value="1"/>
</dbReference>
<keyword evidence="1" id="KW-0805">Transcription regulation</keyword>
<dbReference type="PANTHER" id="PTHR33204">
    <property type="entry name" value="TRANSCRIPTIONAL REGULATOR, MARR FAMILY"/>
    <property type="match status" value="1"/>
</dbReference>
<keyword evidence="3" id="KW-0804">Transcription</keyword>
<dbReference type="Gene3D" id="1.10.10.10">
    <property type="entry name" value="Winged helix-like DNA-binding domain superfamily/Winged helix DNA-binding domain"/>
    <property type="match status" value="1"/>
</dbReference>
<evidence type="ECO:0000313" key="6">
    <source>
        <dbReference type="Proteomes" id="UP000316905"/>
    </source>
</evidence>
<evidence type="ECO:0000313" key="5">
    <source>
        <dbReference type="EMBL" id="TWI57647.1"/>
    </source>
</evidence>
<dbReference type="AlphaFoldDB" id="A0A562QLL5"/>
<dbReference type="RefSeq" id="WP_145138514.1">
    <property type="nucleotide sequence ID" value="NZ_VLKY01000002.1"/>
</dbReference>
<dbReference type="PANTHER" id="PTHR33204:SF39">
    <property type="entry name" value="TRANSCRIPTIONAL REGULATORY PROTEIN"/>
    <property type="match status" value="1"/>
</dbReference>
<keyword evidence="6" id="KW-1185">Reference proteome</keyword>
<evidence type="ECO:0000259" key="4">
    <source>
        <dbReference type="PROSITE" id="PS51118"/>
    </source>
</evidence>
<protein>
    <submittedName>
        <fullName evidence="5">HxlR family transcriptional regulator</fullName>
    </submittedName>
</protein>
<dbReference type="InterPro" id="IPR036390">
    <property type="entry name" value="WH_DNA-bd_sf"/>
</dbReference>